<evidence type="ECO:0000313" key="2">
    <source>
        <dbReference type="EMBL" id="GEK97488.1"/>
    </source>
</evidence>
<gene>
    <name evidence="2" type="ORF">GKA01_26850</name>
</gene>
<organism evidence="2 3">
    <name type="scientific">Gluconobacter kanchanaburiensis NBRC 103587</name>
    <dbReference type="NCBI Taxonomy" id="1307948"/>
    <lineage>
        <taxon>Bacteria</taxon>
        <taxon>Pseudomonadati</taxon>
        <taxon>Pseudomonadota</taxon>
        <taxon>Alphaproteobacteria</taxon>
        <taxon>Acetobacterales</taxon>
        <taxon>Acetobacteraceae</taxon>
        <taxon>Gluconobacter</taxon>
    </lineage>
</organism>
<evidence type="ECO:0000256" key="1">
    <source>
        <dbReference type="SAM" id="MobiDB-lite"/>
    </source>
</evidence>
<name>A0A511BAR2_9PROT</name>
<feature type="region of interest" description="Disordered" evidence="1">
    <location>
        <begin position="41"/>
        <end position="67"/>
    </location>
</feature>
<protein>
    <submittedName>
        <fullName evidence="2">Uncharacterized protein</fullName>
    </submittedName>
</protein>
<proteinExistence type="predicted"/>
<reference evidence="2 3" key="1">
    <citation type="submission" date="2019-07" db="EMBL/GenBank/DDBJ databases">
        <title>Whole genome shotgun sequence of Gluconobacter kanchanaburiensis NBRC 103587.</title>
        <authorList>
            <person name="Hosoyama A."/>
            <person name="Uohara A."/>
            <person name="Ohji S."/>
            <person name="Ichikawa N."/>
        </authorList>
    </citation>
    <scope>NUCLEOTIDE SEQUENCE [LARGE SCALE GENOMIC DNA]</scope>
    <source>
        <strain evidence="2 3">NBRC 103587</strain>
    </source>
</reference>
<dbReference type="AlphaFoldDB" id="A0A511BAR2"/>
<keyword evidence="3" id="KW-1185">Reference proteome</keyword>
<sequence length="145" mass="16526">MSTRKTYRELADLWGISLSAAKQRVRRYDWFRQTANDGSVTVVVPDDSPHSPFNSTSKNQEKSEENELLKQALETIDRLQERSDQRIKELTDSLLEERAKSSSLSVRLEKAEAALGGYIRSQSQSGVRIRSKPTFSSLIKRLLKP</sequence>
<evidence type="ECO:0000313" key="3">
    <source>
        <dbReference type="Proteomes" id="UP000321079"/>
    </source>
</evidence>
<dbReference type="OrthoDB" id="7285479at2"/>
<dbReference type="Proteomes" id="UP000321079">
    <property type="component" value="Unassembled WGS sequence"/>
</dbReference>
<dbReference type="EMBL" id="BJVA01000035">
    <property type="protein sequence ID" value="GEK97488.1"/>
    <property type="molecule type" value="Genomic_DNA"/>
</dbReference>
<accession>A0A511BAR2</accession>
<comment type="caution">
    <text evidence="2">The sequence shown here is derived from an EMBL/GenBank/DDBJ whole genome shotgun (WGS) entry which is preliminary data.</text>
</comment>
<dbReference type="RefSeq" id="WP_146864133.1">
    <property type="nucleotide sequence ID" value="NZ_BJVA01000035.1"/>
</dbReference>